<proteinExistence type="predicted"/>
<feature type="signal peptide" evidence="2">
    <location>
        <begin position="1"/>
        <end position="20"/>
    </location>
</feature>
<dbReference type="GO" id="GO:0030288">
    <property type="term" value="C:outer membrane-bounded periplasmic space"/>
    <property type="evidence" value="ECO:0007669"/>
    <property type="project" value="TreeGrafter"/>
</dbReference>
<dbReference type="EMBL" id="FQZA01000002">
    <property type="protein sequence ID" value="SHI62367.1"/>
    <property type="molecule type" value="Genomic_DNA"/>
</dbReference>
<name>A0A1M6CMY8_9RHOB</name>
<dbReference type="GO" id="GO:0015920">
    <property type="term" value="P:lipopolysaccharide transport"/>
    <property type="evidence" value="ECO:0007669"/>
    <property type="project" value="TreeGrafter"/>
</dbReference>
<dbReference type="InterPro" id="IPR005653">
    <property type="entry name" value="OstA-like_N"/>
</dbReference>
<dbReference type="GO" id="GO:0017089">
    <property type="term" value="F:glycolipid transfer activity"/>
    <property type="evidence" value="ECO:0007669"/>
    <property type="project" value="TreeGrafter"/>
</dbReference>
<organism evidence="4 5">
    <name type="scientific">Palleronia salina</name>
    <dbReference type="NCBI Taxonomy" id="313368"/>
    <lineage>
        <taxon>Bacteria</taxon>
        <taxon>Pseudomonadati</taxon>
        <taxon>Pseudomonadota</taxon>
        <taxon>Alphaproteobacteria</taxon>
        <taxon>Rhodobacterales</taxon>
        <taxon>Roseobacteraceae</taxon>
        <taxon>Palleronia</taxon>
    </lineage>
</organism>
<evidence type="ECO:0000259" key="3">
    <source>
        <dbReference type="Pfam" id="PF03968"/>
    </source>
</evidence>
<dbReference type="GO" id="GO:0009279">
    <property type="term" value="C:cell outer membrane"/>
    <property type="evidence" value="ECO:0007669"/>
    <property type="project" value="TreeGrafter"/>
</dbReference>
<dbReference type="Pfam" id="PF03968">
    <property type="entry name" value="LptD_N"/>
    <property type="match status" value="1"/>
</dbReference>
<dbReference type="Gene3D" id="2.60.450.10">
    <property type="entry name" value="Lipopolysaccharide (LPS) transport protein A like domain"/>
    <property type="match status" value="1"/>
</dbReference>
<keyword evidence="5" id="KW-1185">Reference proteome</keyword>
<reference evidence="4 5" key="1">
    <citation type="submission" date="2016-11" db="EMBL/GenBank/DDBJ databases">
        <authorList>
            <person name="Jaros S."/>
            <person name="Januszkiewicz K."/>
            <person name="Wedrychowicz H."/>
        </authorList>
    </citation>
    <scope>NUCLEOTIDE SEQUENCE [LARGE SCALE GENOMIC DNA]</scope>
    <source>
        <strain evidence="4 5">DSM 26892</strain>
    </source>
</reference>
<keyword evidence="1 2" id="KW-0732">Signal</keyword>
<sequence length="164" mass="16917">MRRFLAGLALVLVHAAPAVAQETAIQFGGLAQDTSLPVEVASDALDVNQGDGTAVFTGNVLVTQGEMKLSSQRLRVIYGDGSDGAGRISELRASGGVTLVNGAEAAESREAVYNIDAGEVVMTGDVILTQGQNALSSNRLVIDLNNGTGTMDGRVRTVFQPGAD</sequence>
<dbReference type="InterPro" id="IPR052037">
    <property type="entry name" value="LPS_export_LptA"/>
</dbReference>
<evidence type="ECO:0000256" key="2">
    <source>
        <dbReference type="SAM" id="SignalP"/>
    </source>
</evidence>
<protein>
    <submittedName>
        <fullName evidence="4">Lipopolysaccharide export system protein LptA</fullName>
    </submittedName>
</protein>
<accession>A0A1M6CMY8</accession>
<evidence type="ECO:0000256" key="1">
    <source>
        <dbReference type="ARBA" id="ARBA00022729"/>
    </source>
</evidence>
<feature type="domain" description="Organic solvent tolerance-like N-terminal" evidence="3">
    <location>
        <begin position="39"/>
        <end position="147"/>
    </location>
</feature>
<evidence type="ECO:0000313" key="5">
    <source>
        <dbReference type="Proteomes" id="UP000184040"/>
    </source>
</evidence>
<dbReference type="AlphaFoldDB" id="A0A1M6CMY8"/>
<feature type="chain" id="PRO_5013087582" evidence="2">
    <location>
        <begin position="21"/>
        <end position="164"/>
    </location>
</feature>
<evidence type="ECO:0000313" key="4">
    <source>
        <dbReference type="EMBL" id="SHI62367.1"/>
    </source>
</evidence>
<dbReference type="RefSeq" id="WP_073126722.1">
    <property type="nucleotide sequence ID" value="NZ_FQZA01000002.1"/>
</dbReference>
<dbReference type="STRING" id="313368.SAMN04488012_10299"/>
<dbReference type="PANTHER" id="PTHR36504">
    <property type="entry name" value="LIPOPOLYSACCHARIDE EXPORT SYSTEM PROTEIN LPTA"/>
    <property type="match status" value="1"/>
</dbReference>
<gene>
    <name evidence="4" type="ORF">SAMN04488012_10299</name>
</gene>
<dbReference type="PANTHER" id="PTHR36504:SF1">
    <property type="entry name" value="LIPOPOLYSACCHARIDE EXPORT SYSTEM PROTEIN LPTA"/>
    <property type="match status" value="1"/>
</dbReference>
<dbReference type="Proteomes" id="UP000184040">
    <property type="component" value="Unassembled WGS sequence"/>
</dbReference>